<keyword evidence="4 6" id="KW-0998">Cell outer membrane</keyword>
<reference evidence="8 9" key="1">
    <citation type="submission" date="2018-06" db="EMBL/GenBank/DDBJ databases">
        <authorList>
            <consortium name="Pathogen Informatics"/>
            <person name="Doyle S."/>
        </authorList>
    </citation>
    <scope>NUCLEOTIDE SEQUENCE [LARGE SCALE GENOMIC DNA]</scope>
    <source>
        <strain evidence="8 9">NCTC10911</strain>
    </source>
</reference>
<evidence type="ECO:0000256" key="5">
    <source>
        <dbReference type="ARBA" id="ARBA00023288"/>
    </source>
</evidence>
<dbReference type="EMBL" id="UFTT01000002">
    <property type="protein sequence ID" value="SUV64166.1"/>
    <property type="molecule type" value="Genomic_DNA"/>
</dbReference>
<gene>
    <name evidence="8" type="primary">comL</name>
    <name evidence="6" type="synonym">bamD</name>
    <name evidence="8" type="ORF">NCTC10911_01182</name>
</gene>
<keyword evidence="5 6" id="KW-0449">Lipoprotein</keyword>
<keyword evidence="2 6" id="KW-0472">Membrane</keyword>
<dbReference type="GO" id="GO:0051205">
    <property type="term" value="P:protein insertion into membrane"/>
    <property type="evidence" value="ECO:0007669"/>
    <property type="project" value="UniProtKB-UniRule"/>
</dbReference>
<organism evidence="8 9">
    <name type="scientific">Bordetella pertussis</name>
    <dbReference type="NCBI Taxonomy" id="520"/>
    <lineage>
        <taxon>Bacteria</taxon>
        <taxon>Pseudomonadati</taxon>
        <taxon>Pseudomonadota</taxon>
        <taxon>Betaproteobacteria</taxon>
        <taxon>Burkholderiales</taxon>
        <taxon>Alcaligenaceae</taxon>
        <taxon>Bordetella</taxon>
    </lineage>
</organism>
<feature type="domain" description="Outer membrane lipoprotein BamD-like" evidence="7">
    <location>
        <begin position="49"/>
        <end position="252"/>
    </location>
</feature>
<keyword evidence="1 6" id="KW-0732">Signal</keyword>
<proteinExistence type="inferred from homology"/>
<evidence type="ECO:0000313" key="8">
    <source>
        <dbReference type="EMBL" id="SUV64166.1"/>
    </source>
</evidence>
<evidence type="ECO:0000259" key="7">
    <source>
        <dbReference type="Pfam" id="PF13525"/>
    </source>
</evidence>
<evidence type="ECO:0000256" key="1">
    <source>
        <dbReference type="ARBA" id="ARBA00022729"/>
    </source>
</evidence>
<dbReference type="PROSITE" id="PS51257">
    <property type="entry name" value="PROKAR_LIPOPROTEIN"/>
    <property type="match status" value="1"/>
</dbReference>
<dbReference type="CDD" id="cd15830">
    <property type="entry name" value="BamD"/>
    <property type="match status" value="1"/>
</dbReference>
<evidence type="ECO:0000313" key="9">
    <source>
        <dbReference type="Proteomes" id="UP000255014"/>
    </source>
</evidence>
<keyword evidence="3 6" id="KW-0564">Palmitate</keyword>
<protein>
    <recommendedName>
        <fullName evidence="6">Outer membrane protein assembly factor BamD</fullName>
    </recommendedName>
</protein>
<dbReference type="PANTHER" id="PTHR37423:SF1">
    <property type="entry name" value="OUTER MEMBRANE PROTEIN ASSEMBLY FACTOR BAMD"/>
    <property type="match status" value="1"/>
</dbReference>
<comment type="subcellular location">
    <subcellularLocation>
        <location evidence="6">Cell outer membrane</location>
        <topology evidence="6">Lipid-anchor</topology>
    </subcellularLocation>
</comment>
<comment type="function">
    <text evidence="6">Part of the outer membrane protein assembly complex, which is involved in assembly and insertion of beta-barrel proteins into the outer membrane.</text>
</comment>
<dbReference type="GO" id="GO:1990063">
    <property type="term" value="C:Bam protein complex"/>
    <property type="evidence" value="ECO:0007669"/>
    <property type="project" value="TreeGrafter"/>
</dbReference>
<dbReference type="HAMAP" id="MF_00922">
    <property type="entry name" value="OM_assembly_BamD"/>
    <property type="match status" value="1"/>
</dbReference>
<dbReference type="NCBIfam" id="TIGR03302">
    <property type="entry name" value="OM_YfiO"/>
    <property type="match status" value="1"/>
</dbReference>
<name>A0A0E8BRH2_BORPT</name>
<dbReference type="Pfam" id="PF13525">
    <property type="entry name" value="YfiO"/>
    <property type="match status" value="1"/>
</dbReference>
<evidence type="ECO:0000256" key="4">
    <source>
        <dbReference type="ARBA" id="ARBA00023237"/>
    </source>
</evidence>
<dbReference type="SUPFAM" id="SSF48452">
    <property type="entry name" value="TPR-like"/>
    <property type="match status" value="1"/>
</dbReference>
<evidence type="ECO:0000256" key="3">
    <source>
        <dbReference type="ARBA" id="ARBA00023139"/>
    </source>
</evidence>
<dbReference type="InterPro" id="IPR039565">
    <property type="entry name" value="BamD-like"/>
</dbReference>
<evidence type="ECO:0000256" key="6">
    <source>
        <dbReference type="HAMAP-Rule" id="MF_00922"/>
    </source>
</evidence>
<dbReference type="InterPro" id="IPR011990">
    <property type="entry name" value="TPR-like_helical_dom_sf"/>
</dbReference>
<comment type="similarity">
    <text evidence="6">Belongs to the BamD family.</text>
</comment>
<dbReference type="Gene3D" id="1.25.40.10">
    <property type="entry name" value="Tetratricopeptide repeat domain"/>
    <property type="match status" value="1"/>
</dbReference>
<dbReference type="GO" id="GO:0043165">
    <property type="term" value="P:Gram-negative-bacterium-type cell outer membrane assembly"/>
    <property type="evidence" value="ECO:0007669"/>
    <property type="project" value="UniProtKB-UniRule"/>
</dbReference>
<dbReference type="Proteomes" id="UP000255014">
    <property type="component" value="Unassembled WGS sequence"/>
</dbReference>
<dbReference type="InterPro" id="IPR017689">
    <property type="entry name" value="BamD"/>
</dbReference>
<evidence type="ECO:0000256" key="2">
    <source>
        <dbReference type="ARBA" id="ARBA00023136"/>
    </source>
</evidence>
<accession>A0A0E8BRH2</accession>
<dbReference type="AlphaFoldDB" id="A0A0E8BRH2"/>
<sequence>MTHRPAALSKPASRRGVALRAAIALSTILIVAGCGSSSTKYDKTAGWSAEQLYADAKQEVAAGNWTDARERLTAIESRYPFGTYAQQALIELAYVNWKDGENEQALAAIDRFQQLYPNHPGTDYVLYLKGLVNFTPASAFMSNLTGQDPAERDPKGLRASYDAFNELVQRFPNSKYTPDAQKRMTWLVNAIAMNEVHVARYYYERGAYVAAANRAQTVITDFEGAPASEEALYIMVESYDKLGMTELKGDAERVLDQNYPNSKFKTQGLSADKSWWNPFSWR</sequence>
<comment type="subunit">
    <text evidence="6">Part of the Bam complex.</text>
</comment>
<dbReference type="PANTHER" id="PTHR37423">
    <property type="entry name" value="SOLUBLE LYTIC MUREIN TRANSGLYCOSYLASE-RELATED"/>
    <property type="match status" value="1"/>
</dbReference>